<dbReference type="EMBL" id="QNGE01001670">
    <property type="protein sequence ID" value="KAA3677087.1"/>
    <property type="molecule type" value="Genomic_DNA"/>
</dbReference>
<reference evidence="2 3" key="1">
    <citation type="journal article" date="2019" name="Gigascience">
        <title>Whole-genome sequence of the oriental lung fluke Paragonimus westermani.</title>
        <authorList>
            <person name="Oey H."/>
            <person name="Zakrzewski M."/>
            <person name="Narain K."/>
            <person name="Devi K.R."/>
            <person name="Agatsuma T."/>
            <person name="Nawaratna S."/>
            <person name="Gobert G.N."/>
            <person name="Jones M.K."/>
            <person name="Ragan M.A."/>
            <person name="McManus D.P."/>
            <person name="Krause L."/>
        </authorList>
    </citation>
    <scope>NUCLEOTIDE SEQUENCE [LARGE SCALE GENOMIC DNA]</scope>
    <source>
        <strain evidence="2 3">IND2009</strain>
    </source>
</reference>
<evidence type="ECO:0000313" key="3">
    <source>
        <dbReference type="Proteomes" id="UP000324629"/>
    </source>
</evidence>
<proteinExistence type="predicted"/>
<comment type="caution">
    <text evidence="2">The sequence shown here is derived from an EMBL/GenBank/DDBJ whole genome shotgun (WGS) entry which is preliminary data.</text>
</comment>
<accession>A0A5J4NN78</accession>
<keyword evidence="3" id="KW-1185">Reference proteome</keyword>
<feature type="compositionally biased region" description="Polar residues" evidence="1">
    <location>
        <begin position="214"/>
        <end position="227"/>
    </location>
</feature>
<sequence>MEFSENVSLSMVRFLRPHETTRLIRNGNPTSQDTRGSSSDPCAHSSIGHPLTRPTAHSPFLSSSCMETLSDGGSLGLLTHSSFESLNRAAYTCRSTKRVPVKRPQALNLDKVSVGHFSCFSANLSDIGDNAWTKFSVLFGPGHFICVCQKAMQRTAETPEHRTQVSRSSCLNKSPRESPGSPKSIFHRVRSFWSHKKKLVQSTEDLYSTPSAVPNSLNTRWTSSRNTHPPLPQSKKASLFSSTDEPPSVNTGSNSSICSVPSKSDGIYRDIRQNAVVTLGVTTCDQRHAVSIAAQQAVDTIEHELNSLNWGQSQCDALNAVLLELAKLLPCRRFATEFIRKGGHEVLFHLVESFDCSDQLPTTTDIDRQLDPSPEFDVWSNLVTCLVELAEYSINSSELGADLEEAEAGDDRSSNYSRRISIDSQSSCGDSKDATLIRSASDANMNELFSWHLASQKFLPW</sequence>
<feature type="compositionally biased region" description="Polar residues" evidence="1">
    <location>
        <begin position="27"/>
        <end position="40"/>
    </location>
</feature>
<protein>
    <submittedName>
        <fullName evidence="2">Uncharacterized protein</fullName>
    </submittedName>
</protein>
<feature type="region of interest" description="Disordered" evidence="1">
    <location>
        <begin position="20"/>
        <end position="48"/>
    </location>
</feature>
<feature type="compositionally biased region" description="Polar residues" evidence="1">
    <location>
        <begin position="235"/>
        <end position="257"/>
    </location>
</feature>
<feature type="region of interest" description="Disordered" evidence="1">
    <location>
        <begin position="214"/>
        <end position="257"/>
    </location>
</feature>
<feature type="region of interest" description="Disordered" evidence="1">
    <location>
        <begin position="156"/>
        <end position="183"/>
    </location>
</feature>
<dbReference type="AlphaFoldDB" id="A0A5J4NN78"/>
<dbReference type="Proteomes" id="UP000324629">
    <property type="component" value="Unassembled WGS sequence"/>
</dbReference>
<evidence type="ECO:0000313" key="2">
    <source>
        <dbReference type="EMBL" id="KAA3677087.1"/>
    </source>
</evidence>
<gene>
    <name evidence="2" type="ORF">DEA37_0004072</name>
</gene>
<evidence type="ECO:0000256" key="1">
    <source>
        <dbReference type="SAM" id="MobiDB-lite"/>
    </source>
</evidence>
<name>A0A5J4NN78_9TREM</name>
<organism evidence="2 3">
    <name type="scientific">Paragonimus westermani</name>
    <dbReference type="NCBI Taxonomy" id="34504"/>
    <lineage>
        <taxon>Eukaryota</taxon>
        <taxon>Metazoa</taxon>
        <taxon>Spiralia</taxon>
        <taxon>Lophotrochozoa</taxon>
        <taxon>Platyhelminthes</taxon>
        <taxon>Trematoda</taxon>
        <taxon>Digenea</taxon>
        <taxon>Plagiorchiida</taxon>
        <taxon>Troglotremata</taxon>
        <taxon>Troglotrematidae</taxon>
        <taxon>Paragonimus</taxon>
    </lineage>
</organism>